<keyword evidence="11" id="KW-1185">Reference proteome</keyword>
<dbReference type="InterPro" id="IPR024445">
    <property type="entry name" value="Tnp_ISXO2-like"/>
</dbReference>
<dbReference type="EMBL" id="BLRX01000047">
    <property type="protein sequence ID" value="GFP25167.1"/>
    <property type="molecule type" value="Genomic_DNA"/>
</dbReference>
<sequence>MTLEQFEKQFNTEEACRDYSFSIRWPNGFQCPRCGHAKAWPIGKVLFQCTSCHYRTSVIAGTIFQDTHKPLTMWFRATWWVTAQKNGASALGLQRILGLGSYRTAWTWLHKLRRAMVRPGRDKLSGYVEVDDAYIGGESEGKRGRGSENKILIVVAVEVTGKKIGRVRISRVPDVSGESLLKAIQESVEKGSSIPTDGWQGYNGLSKVGYTHEVTVAKRVKKSDLLPHVHLVISLLNRWLMGTHQGAVTDKHFEYYLDEYTFRFNRRASYYRGMLFYRLIQNAINVEPKTYDKIVNTEK</sequence>
<dbReference type="InterPro" id="IPR024442">
    <property type="entry name" value="Transposase_Zn_ribbon"/>
</dbReference>
<dbReference type="SMART" id="SM01126">
    <property type="entry name" value="DDE_Tnp_IS1595"/>
    <property type="match status" value="1"/>
</dbReference>
<reference evidence="7 8" key="1">
    <citation type="journal article" date="2020" name="Front. Microbiol.">
        <title>Single-cell genomics of novel Actinobacteria with the Wood-Ljungdahl pathway discovered in a serpentinizing system.</title>
        <authorList>
            <person name="Merino N."/>
            <person name="Kawai M."/>
            <person name="Boyd E.S."/>
            <person name="Colman D.R."/>
            <person name="McGlynn S.E."/>
            <person name="Nealson K.H."/>
            <person name="Kurokawa K."/>
            <person name="Hongoh Y."/>
        </authorList>
    </citation>
    <scope>NUCLEOTIDE SEQUENCE [LARGE SCALE GENOMIC DNA]</scope>
    <source>
        <strain evidence="2 9">S03</strain>
        <strain evidence="3 10">S09_30</strain>
        <strain evidence="4 7">S25</strain>
        <strain evidence="5 11">S33</strain>
        <strain evidence="6 8">S47</strain>
    </source>
</reference>
<dbReference type="Proteomes" id="UP000585609">
    <property type="component" value="Unassembled WGS sequence"/>
</dbReference>
<dbReference type="Pfam" id="PF12762">
    <property type="entry name" value="DDE_Tnp_IS1595"/>
    <property type="match status" value="1"/>
</dbReference>
<evidence type="ECO:0000313" key="9">
    <source>
        <dbReference type="Proteomes" id="UP000574717"/>
    </source>
</evidence>
<dbReference type="NCBIfam" id="NF033547">
    <property type="entry name" value="transpos_IS1595"/>
    <property type="match status" value="1"/>
</dbReference>
<evidence type="ECO:0000313" key="2">
    <source>
        <dbReference type="EMBL" id="GFP19512.1"/>
    </source>
</evidence>
<dbReference type="Proteomes" id="UP000569018">
    <property type="component" value="Unassembled WGS sequence"/>
</dbReference>
<dbReference type="EMBL" id="BLRU01000089">
    <property type="protein sequence ID" value="GFP19512.1"/>
    <property type="molecule type" value="Genomic_DNA"/>
</dbReference>
<dbReference type="EMBL" id="BLSD01000021">
    <property type="protein sequence ID" value="GFP38903.1"/>
    <property type="molecule type" value="Genomic_DNA"/>
</dbReference>
<dbReference type="InterPro" id="IPR053164">
    <property type="entry name" value="IS1016-like_transposase"/>
</dbReference>
<evidence type="ECO:0000259" key="1">
    <source>
        <dbReference type="SMART" id="SM01126"/>
    </source>
</evidence>
<evidence type="ECO:0000313" key="7">
    <source>
        <dbReference type="Proteomes" id="UP000543224"/>
    </source>
</evidence>
<evidence type="ECO:0000313" key="5">
    <source>
        <dbReference type="EMBL" id="GFP27021.1"/>
    </source>
</evidence>
<dbReference type="Proteomes" id="UP000591948">
    <property type="component" value="Unassembled WGS sequence"/>
</dbReference>
<evidence type="ECO:0000313" key="3">
    <source>
        <dbReference type="EMBL" id="GFP22943.1"/>
    </source>
</evidence>
<dbReference type="AlphaFoldDB" id="A0A6V8P7M7"/>
<feature type="domain" description="ISXO2-like transposase" evidence="1">
    <location>
        <begin position="123"/>
        <end position="265"/>
    </location>
</feature>
<proteinExistence type="predicted"/>
<comment type="caution">
    <text evidence="5">The sequence shown here is derived from an EMBL/GenBank/DDBJ whole genome shotgun (WGS) entry which is preliminary data.</text>
</comment>
<evidence type="ECO:0000313" key="8">
    <source>
        <dbReference type="Proteomes" id="UP000569018"/>
    </source>
</evidence>
<dbReference type="PANTHER" id="PTHR47163">
    <property type="entry name" value="DDE_TNP_IS1595 DOMAIN-CONTAINING PROTEIN"/>
    <property type="match status" value="1"/>
</dbReference>
<accession>A0A6V8P7M7</accession>
<dbReference type="Proteomes" id="UP000574717">
    <property type="component" value="Unassembled WGS sequence"/>
</dbReference>
<protein>
    <recommendedName>
        <fullName evidence="1">ISXO2-like transposase domain-containing protein</fullName>
    </recommendedName>
</protein>
<dbReference type="PANTHER" id="PTHR47163:SF2">
    <property type="entry name" value="SI:DKEY-17M8.2"/>
    <property type="match status" value="1"/>
</dbReference>
<organism evidence="5 11">
    <name type="scientific">Candidatus Hakubella thermalkaliphila</name>
    <dbReference type="NCBI Taxonomy" id="2754717"/>
    <lineage>
        <taxon>Bacteria</taxon>
        <taxon>Bacillati</taxon>
        <taxon>Actinomycetota</taxon>
        <taxon>Actinomycetota incertae sedis</taxon>
        <taxon>Candidatus Hakubellales</taxon>
        <taxon>Candidatus Hakubellaceae</taxon>
        <taxon>Candidatus Hakubella</taxon>
    </lineage>
</organism>
<evidence type="ECO:0000313" key="10">
    <source>
        <dbReference type="Proteomes" id="UP000585609"/>
    </source>
</evidence>
<dbReference type="EMBL" id="BLRW01000034">
    <property type="protein sequence ID" value="GFP22943.1"/>
    <property type="molecule type" value="Genomic_DNA"/>
</dbReference>
<dbReference type="Pfam" id="PF12760">
    <property type="entry name" value="Zn_ribbon_IS1595"/>
    <property type="match status" value="1"/>
</dbReference>
<dbReference type="Proteomes" id="UP000543224">
    <property type="component" value="Unassembled WGS sequence"/>
</dbReference>
<name>A0A6V8P7M7_9ACTN</name>
<gene>
    <name evidence="2" type="ORF">HKBW3S03_01017</name>
    <name evidence="3" type="ORF">HKBW3S09_00410</name>
    <name evidence="4" type="ORF">HKBW3S25_00625</name>
    <name evidence="5" type="ORF">HKBW3S33_00434</name>
    <name evidence="6" type="ORF">HKBW3S47_00603</name>
</gene>
<dbReference type="EMBL" id="BLRY01000012">
    <property type="protein sequence ID" value="GFP27021.1"/>
    <property type="molecule type" value="Genomic_DNA"/>
</dbReference>
<evidence type="ECO:0000313" key="4">
    <source>
        <dbReference type="EMBL" id="GFP25167.1"/>
    </source>
</evidence>
<evidence type="ECO:0000313" key="11">
    <source>
        <dbReference type="Proteomes" id="UP000591948"/>
    </source>
</evidence>
<evidence type="ECO:0000313" key="6">
    <source>
        <dbReference type="EMBL" id="GFP38903.1"/>
    </source>
</evidence>